<accession>A0ABP0ITA1</accession>
<sequence>MCNGRVHEIEGRFIQWANGEVAMFEQLPDGIVCGEERAKLRSTALIWSKETWVRKTWSKANIERKWPEPAPKPMITTIKKVSELRYASDTISDEFWDGKSLRGLVDDITSYTINLSTHEKMILDCVEVPVRRFSKERQWDQWVGSEAGCQGTIYCLNNRRLWCIKESSEKMGRDLPVRVKIYRFSDCAGFWQSRITTVNGGHRVSIRRLQEDSDLPTGDMPERMYIAKSKRKSEYLHLIVDGFHVDVLASCTPTLCGERLADALLN</sequence>
<dbReference type="Proteomes" id="UP001642484">
    <property type="component" value="Unassembled WGS sequence"/>
</dbReference>
<gene>
    <name evidence="1" type="ORF">CCMP2556_LOCUS7914</name>
</gene>
<organism evidence="1 2">
    <name type="scientific">Durusdinium trenchii</name>
    <dbReference type="NCBI Taxonomy" id="1381693"/>
    <lineage>
        <taxon>Eukaryota</taxon>
        <taxon>Sar</taxon>
        <taxon>Alveolata</taxon>
        <taxon>Dinophyceae</taxon>
        <taxon>Suessiales</taxon>
        <taxon>Symbiodiniaceae</taxon>
        <taxon>Durusdinium</taxon>
    </lineage>
</organism>
<protein>
    <submittedName>
        <fullName evidence="1">Uncharacterized protein</fullName>
    </submittedName>
</protein>
<comment type="caution">
    <text evidence="1">The sequence shown here is derived from an EMBL/GenBank/DDBJ whole genome shotgun (WGS) entry which is preliminary data.</text>
</comment>
<keyword evidence="2" id="KW-1185">Reference proteome</keyword>
<name>A0ABP0ITA1_9DINO</name>
<dbReference type="EMBL" id="CAXAMN010003528">
    <property type="protein sequence ID" value="CAK9005035.1"/>
    <property type="molecule type" value="Genomic_DNA"/>
</dbReference>
<evidence type="ECO:0000313" key="1">
    <source>
        <dbReference type="EMBL" id="CAK9005035.1"/>
    </source>
</evidence>
<proteinExistence type="predicted"/>
<evidence type="ECO:0000313" key="2">
    <source>
        <dbReference type="Proteomes" id="UP001642484"/>
    </source>
</evidence>
<reference evidence="1 2" key="1">
    <citation type="submission" date="2024-02" db="EMBL/GenBank/DDBJ databases">
        <authorList>
            <person name="Chen Y."/>
            <person name="Shah S."/>
            <person name="Dougan E. K."/>
            <person name="Thang M."/>
            <person name="Chan C."/>
        </authorList>
    </citation>
    <scope>NUCLEOTIDE SEQUENCE [LARGE SCALE GENOMIC DNA]</scope>
</reference>